<name>A0A0R3X9W2_HYDTA</name>
<dbReference type="AlphaFoldDB" id="A0A0R3X9W2"/>
<proteinExistence type="predicted"/>
<reference evidence="1 2" key="2">
    <citation type="submission" date="2018-11" db="EMBL/GenBank/DDBJ databases">
        <authorList>
            <consortium name="Pathogen Informatics"/>
        </authorList>
    </citation>
    <scope>NUCLEOTIDE SEQUENCE [LARGE SCALE GENOMIC DNA]</scope>
</reference>
<accession>A0A0R3X9W2</accession>
<evidence type="ECO:0000313" key="2">
    <source>
        <dbReference type="Proteomes" id="UP000274429"/>
    </source>
</evidence>
<dbReference type="Proteomes" id="UP000274429">
    <property type="component" value="Unassembled WGS sequence"/>
</dbReference>
<evidence type="ECO:0000313" key="1">
    <source>
        <dbReference type="EMBL" id="VDM35302.1"/>
    </source>
</evidence>
<sequence length="67" mass="7420">MGRTWTLAVKAAAVDVKGRRVVLRRSESAYLFQRALECGSWPLERKVMGLAEEGRSGVCLVKKVVVT</sequence>
<dbReference type="WBParaSite" id="TTAC_0001033701-mRNA-1">
    <property type="protein sequence ID" value="TTAC_0001033701-mRNA-1"/>
    <property type="gene ID" value="TTAC_0001033701"/>
</dbReference>
<reference evidence="3" key="1">
    <citation type="submission" date="2017-02" db="UniProtKB">
        <authorList>
            <consortium name="WormBaseParasite"/>
        </authorList>
    </citation>
    <scope>IDENTIFICATION</scope>
</reference>
<dbReference type="EMBL" id="UYWX01021548">
    <property type="protein sequence ID" value="VDM35302.1"/>
    <property type="molecule type" value="Genomic_DNA"/>
</dbReference>
<evidence type="ECO:0000313" key="3">
    <source>
        <dbReference type="WBParaSite" id="TTAC_0001033701-mRNA-1"/>
    </source>
</evidence>
<gene>
    <name evidence="1" type="ORF">TTAC_LOCUS10322</name>
</gene>
<keyword evidence="2" id="KW-1185">Reference proteome</keyword>
<organism evidence="3">
    <name type="scientific">Hydatigena taeniaeformis</name>
    <name type="common">Feline tapeworm</name>
    <name type="synonym">Taenia taeniaeformis</name>
    <dbReference type="NCBI Taxonomy" id="6205"/>
    <lineage>
        <taxon>Eukaryota</taxon>
        <taxon>Metazoa</taxon>
        <taxon>Spiralia</taxon>
        <taxon>Lophotrochozoa</taxon>
        <taxon>Platyhelminthes</taxon>
        <taxon>Cestoda</taxon>
        <taxon>Eucestoda</taxon>
        <taxon>Cyclophyllidea</taxon>
        <taxon>Taeniidae</taxon>
        <taxon>Hydatigera</taxon>
    </lineage>
</organism>
<protein>
    <submittedName>
        <fullName evidence="3">DUF982 domain-containing protein</fullName>
    </submittedName>
</protein>